<keyword evidence="5 7" id="KW-0238">DNA-binding</keyword>
<keyword evidence="6 7" id="KW-0804">Transcription</keyword>
<dbReference type="CDD" id="cd16321">
    <property type="entry name" value="MraZ_C"/>
    <property type="match status" value="1"/>
</dbReference>
<dbReference type="HAMAP" id="MF_01008">
    <property type="entry name" value="MraZ"/>
    <property type="match status" value="1"/>
</dbReference>
<evidence type="ECO:0000256" key="1">
    <source>
        <dbReference type="ARBA" id="ARBA00013860"/>
    </source>
</evidence>
<dbReference type="SUPFAM" id="SSF89447">
    <property type="entry name" value="AbrB/MazE/MraZ-like"/>
    <property type="match status" value="1"/>
</dbReference>
<comment type="subunit">
    <text evidence="7">Forms oligomers.</text>
</comment>
<dbReference type="InterPro" id="IPR038619">
    <property type="entry name" value="MraZ_sf"/>
</dbReference>
<keyword evidence="2 7" id="KW-0963">Cytoplasm</keyword>
<evidence type="ECO:0000313" key="10">
    <source>
        <dbReference type="Proteomes" id="UP000177096"/>
    </source>
</evidence>
<evidence type="ECO:0000259" key="8">
    <source>
        <dbReference type="PROSITE" id="PS51740"/>
    </source>
</evidence>
<dbReference type="GO" id="GO:0000976">
    <property type="term" value="F:transcription cis-regulatory region binding"/>
    <property type="evidence" value="ECO:0007669"/>
    <property type="project" value="TreeGrafter"/>
</dbReference>
<dbReference type="GO" id="GO:0005737">
    <property type="term" value="C:cytoplasm"/>
    <property type="evidence" value="ECO:0007669"/>
    <property type="project" value="UniProtKB-UniRule"/>
</dbReference>
<protein>
    <recommendedName>
        <fullName evidence="1 7">Transcriptional regulator MraZ</fullName>
    </recommendedName>
</protein>
<organism evidence="9 10">
    <name type="scientific">Candidatus Zambryskibacteria bacterium RIFCSPLOWO2_02_FULL_39_14</name>
    <dbReference type="NCBI Taxonomy" id="1802769"/>
    <lineage>
        <taxon>Bacteria</taxon>
        <taxon>Candidatus Zambryskiibacteriota</taxon>
    </lineage>
</organism>
<dbReference type="InterPro" id="IPR007159">
    <property type="entry name" value="SpoVT-AbrB_dom"/>
</dbReference>
<keyword evidence="9" id="KW-0132">Cell division</keyword>
<gene>
    <name evidence="7" type="primary">mraZ</name>
    <name evidence="9" type="ORF">A3I86_01815</name>
</gene>
<dbReference type="Pfam" id="PF02381">
    <property type="entry name" value="MraZ"/>
    <property type="match status" value="2"/>
</dbReference>
<dbReference type="EMBL" id="MHWM01000009">
    <property type="protein sequence ID" value="OHB09163.1"/>
    <property type="molecule type" value="Genomic_DNA"/>
</dbReference>
<evidence type="ECO:0000256" key="4">
    <source>
        <dbReference type="ARBA" id="ARBA00023015"/>
    </source>
</evidence>
<dbReference type="GO" id="GO:0051301">
    <property type="term" value="P:cell division"/>
    <property type="evidence" value="ECO:0007669"/>
    <property type="project" value="UniProtKB-KW"/>
</dbReference>
<evidence type="ECO:0000256" key="3">
    <source>
        <dbReference type="ARBA" id="ARBA00022737"/>
    </source>
</evidence>
<evidence type="ECO:0000256" key="7">
    <source>
        <dbReference type="HAMAP-Rule" id="MF_01008"/>
    </source>
</evidence>
<dbReference type="InterPro" id="IPR037914">
    <property type="entry name" value="SpoVT-AbrB_sf"/>
</dbReference>
<dbReference type="NCBIfam" id="TIGR00242">
    <property type="entry name" value="division/cell wall cluster transcriptional repressor MraZ"/>
    <property type="match status" value="1"/>
</dbReference>
<sequence>MLIGEYKHTVDDKNRISLPAKFRKELGKKVVVTRGLDNCLFLFPHKTWVENAKEMAKLGWRADARGFTRFMFSGASEIDVDSMGRILIPDYLRTFGELKSPVIFAGVHDRIEIWNEKRWESYKKKIESQADMMAEKLGTVGLK</sequence>
<dbReference type="Gene3D" id="3.40.1550.20">
    <property type="entry name" value="Transcriptional regulator MraZ domain"/>
    <property type="match status" value="1"/>
</dbReference>
<dbReference type="PROSITE" id="PS51740">
    <property type="entry name" value="SPOVT_ABRB"/>
    <property type="match status" value="2"/>
</dbReference>
<feature type="domain" description="SpoVT-AbrB" evidence="8">
    <location>
        <begin position="75"/>
        <end position="118"/>
    </location>
</feature>
<evidence type="ECO:0000256" key="6">
    <source>
        <dbReference type="ARBA" id="ARBA00023163"/>
    </source>
</evidence>
<dbReference type="PANTHER" id="PTHR34701:SF1">
    <property type="entry name" value="TRANSCRIPTIONAL REGULATOR MRAZ"/>
    <property type="match status" value="1"/>
</dbReference>
<dbReference type="InterPro" id="IPR035642">
    <property type="entry name" value="MraZ_N"/>
</dbReference>
<dbReference type="Proteomes" id="UP000177096">
    <property type="component" value="Unassembled WGS sequence"/>
</dbReference>
<proteinExistence type="inferred from homology"/>
<dbReference type="GO" id="GO:0003700">
    <property type="term" value="F:DNA-binding transcription factor activity"/>
    <property type="evidence" value="ECO:0007669"/>
    <property type="project" value="UniProtKB-UniRule"/>
</dbReference>
<accession>A0A1G2UID2</accession>
<name>A0A1G2UID2_9BACT</name>
<dbReference type="CDD" id="cd16320">
    <property type="entry name" value="MraZ_N"/>
    <property type="match status" value="1"/>
</dbReference>
<feature type="domain" description="SpoVT-AbrB" evidence="8">
    <location>
        <begin position="5"/>
        <end position="47"/>
    </location>
</feature>
<evidence type="ECO:0000256" key="5">
    <source>
        <dbReference type="ARBA" id="ARBA00023125"/>
    </source>
</evidence>
<comment type="similarity">
    <text evidence="7">Belongs to the MraZ family.</text>
</comment>
<dbReference type="GO" id="GO:2000143">
    <property type="term" value="P:negative regulation of DNA-templated transcription initiation"/>
    <property type="evidence" value="ECO:0007669"/>
    <property type="project" value="TreeGrafter"/>
</dbReference>
<keyword evidence="3" id="KW-0677">Repeat</keyword>
<comment type="caution">
    <text evidence="9">The sequence shown here is derived from an EMBL/GenBank/DDBJ whole genome shotgun (WGS) entry which is preliminary data.</text>
</comment>
<dbReference type="InterPro" id="IPR035644">
    <property type="entry name" value="MraZ_C"/>
</dbReference>
<dbReference type="PANTHER" id="PTHR34701">
    <property type="entry name" value="TRANSCRIPTIONAL REGULATOR MRAZ"/>
    <property type="match status" value="1"/>
</dbReference>
<dbReference type="InterPro" id="IPR003444">
    <property type="entry name" value="MraZ"/>
</dbReference>
<reference evidence="9 10" key="1">
    <citation type="journal article" date="2016" name="Nat. Commun.">
        <title>Thousands of microbial genomes shed light on interconnected biogeochemical processes in an aquifer system.</title>
        <authorList>
            <person name="Anantharaman K."/>
            <person name="Brown C.T."/>
            <person name="Hug L.A."/>
            <person name="Sharon I."/>
            <person name="Castelle C.J."/>
            <person name="Probst A.J."/>
            <person name="Thomas B.C."/>
            <person name="Singh A."/>
            <person name="Wilkins M.J."/>
            <person name="Karaoz U."/>
            <person name="Brodie E.L."/>
            <person name="Williams K.H."/>
            <person name="Hubbard S.S."/>
            <person name="Banfield J.F."/>
        </authorList>
    </citation>
    <scope>NUCLEOTIDE SEQUENCE [LARGE SCALE GENOMIC DNA]</scope>
</reference>
<dbReference type="InterPro" id="IPR020603">
    <property type="entry name" value="MraZ_dom"/>
</dbReference>
<keyword evidence="9" id="KW-0131">Cell cycle</keyword>
<dbReference type="AlphaFoldDB" id="A0A1G2UID2"/>
<keyword evidence="4 7" id="KW-0805">Transcription regulation</keyword>
<evidence type="ECO:0000313" key="9">
    <source>
        <dbReference type="EMBL" id="OHB09163.1"/>
    </source>
</evidence>
<comment type="subcellular location">
    <subcellularLocation>
        <location evidence="7">Cytoplasm</location>
        <location evidence="7">Nucleoid</location>
    </subcellularLocation>
</comment>
<dbReference type="GO" id="GO:0009295">
    <property type="term" value="C:nucleoid"/>
    <property type="evidence" value="ECO:0007669"/>
    <property type="project" value="UniProtKB-SubCell"/>
</dbReference>
<evidence type="ECO:0000256" key="2">
    <source>
        <dbReference type="ARBA" id="ARBA00022490"/>
    </source>
</evidence>